<sequence length="52" mass="5868">LPREFSLHLLQPASRKAKTTGATQSAVCKGDPLDWTLQNPRDTCWLLFRLEG</sequence>
<proteinExistence type="predicted"/>
<dbReference type="EMBL" id="CABDUW010001415">
    <property type="protein sequence ID" value="VTJ81357.1"/>
    <property type="molecule type" value="Genomic_DNA"/>
</dbReference>
<dbReference type="AlphaFoldDB" id="A0A5E4CHJ4"/>
<protein>
    <submittedName>
        <fullName evidence="1">Uncharacterized protein</fullName>
    </submittedName>
</protein>
<keyword evidence="2" id="KW-1185">Reference proteome</keyword>
<evidence type="ECO:0000313" key="1">
    <source>
        <dbReference type="EMBL" id="VTJ81357.1"/>
    </source>
</evidence>
<reference evidence="1" key="1">
    <citation type="submission" date="2019-04" db="EMBL/GenBank/DDBJ databases">
        <authorList>
            <person name="Alioto T."/>
            <person name="Alioto T."/>
        </authorList>
    </citation>
    <scope>NUCLEOTIDE SEQUENCE [LARGE SCALE GENOMIC DNA]</scope>
</reference>
<comment type="caution">
    <text evidence="1">The sequence shown here is derived from an EMBL/GenBank/DDBJ whole genome shotgun (WGS) entry which is preliminary data.</text>
</comment>
<gene>
    <name evidence="1" type="ORF">MONAX_5E005840</name>
</gene>
<accession>A0A5E4CHJ4</accession>
<evidence type="ECO:0000313" key="2">
    <source>
        <dbReference type="Proteomes" id="UP000335636"/>
    </source>
</evidence>
<feature type="non-terminal residue" evidence="1">
    <location>
        <position position="1"/>
    </location>
</feature>
<feature type="non-terminal residue" evidence="1">
    <location>
        <position position="52"/>
    </location>
</feature>
<dbReference type="Proteomes" id="UP000335636">
    <property type="component" value="Unassembled WGS sequence"/>
</dbReference>
<organism evidence="1 2">
    <name type="scientific">Marmota monax</name>
    <name type="common">Woodchuck</name>
    <dbReference type="NCBI Taxonomy" id="9995"/>
    <lineage>
        <taxon>Eukaryota</taxon>
        <taxon>Metazoa</taxon>
        <taxon>Chordata</taxon>
        <taxon>Craniata</taxon>
        <taxon>Vertebrata</taxon>
        <taxon>Euteleostomi</taxon>
        <taxon>Mammalia</taxon>
        <taxon>Eutheria</taxon>
        <taxon>Euarchontoglires</taxon>
        <taxon>Glires</taxon>
        <taxon>Rodentia</taxon>
        <taxon>Sciuromorpha</taxon>
        <taxon>Sciuridae</taxon>
        <taxon>Xerinae</taxon>
        <taxon>Marmotini</taxon>
        <taxon>Marmota</taxon>
    </lineage>
</organism>
<name>A0A5E4CHJ4_MARMO</name>